<sequence length="171" mass="18899">MPLDERSLPQLPTPTPLEQPSSTPDAVFITTGSSSLLDAPGVPDLPHMIPSWNVTDWSSKAPEGLSGWTSREKGFENNHPFFVDLPYTLLSGLQITQDTFPLLSSHFSLSQANEVAYALSLRLNEASHHDDEVARLKAALASAEEEKDKALSKRDELNDLCLKQRSELKIF</sequence>
<keyword evidence="4" id="KW-1185">Reference proteome</keyword>
<dbReference type="AlphaFoldDB" id="A0AAV3PBH1"/>
<organism evidence="3 4">
    <name type="scientific">Lithospermum erythrorhizon</name>
    <name type="common">Purple gromwell</name>
    <name type="synonym">Lithospermum officinale var. erythrorhizon</name>
    <dbReference type="NCBI Taxonomy" id="34254"/>
    <lineage>
        <taxon>Eukaryota</taxon>
        <taxon>Viridiplantae</taxon>
        <taxon>Streptophyta</taxon>
        <taxon>Embryophyta</taxon>
        <taxon>Tracheophyta</taxon>
        <taxon>Spermatophyta</taxon>
        <taxon>Magnoliopsida</taxon>
        <taxon>eudicotyledons</taxon>
        <taxon>Gunneridae</taxon>
        <taxon>Pentapetalae</taxon>
        <taxon>asterids</taxon>
        <taxon>lamiids</taxon>
        <taxon>Boraginales</taxon>
        <taxon>Boraginaceae</taxon>
        <taxon>Boraginoideae</taxon>
        <taxon>Lithospermeae</taxon>
        <taxon>Lithospermum</taxon>
    </lineage>
</organism>
<protein>
    <submittedName>
        <fullName evidence="3">Uncharacterized protein</fullName>
    </submittedName>
</protein>
<reference evidence="3 4" key="1">
    <citation type="submission" date="2024-01" db="EMBL/GenBank/DDBJ databases">
        <title>The complete chloroplast genome sequence of Lithospermum erythrorhizon: insights into the phylogenetic relationship among Boraginaceae species and the maternal lineages of purple gromwells.</title>
        <authorList>
            <person name="Okada T."/>
            <person name="Watanabe K."/>
        </authorList>
    </citation>
    <scope>NUCLEOTIDE SEQUENCE [LARGE SCALE GENOMIC DNA]</scope>
</reference>
<keyword evidence="1" id="KW-0175">Coiled coil</keyword>
<comment type="caution">
    <text evidence="3">The sequence shown here is derived from an EMBL/GenBank/DDBJ whole genome shotgun (WGS) entry which is preliminary data.</text>
</comment>
<feature type="region of interest" description="Disordered" evidence="2">
    <location>
        <begin position="1"/>
        <end position="25"/>
    </location>
</feature>
<name>A0AAV3PBH1_LITER</name>
<dbReference type="Proteomes" id="UP001454036">
    <property type="component" value="Unassembled WGS sequence"/>
</dbReference>
<accession>A0AAV3PBH1</accession>
<evidence type="ECO:0000313" key="4">
    <source>
        <dbReference type="Proteomes" id="UP001454036"/>
    </source>
</evidence>
<evidence type="ECO:0000313" key="3">
    <source>
        <dbReference type="EMBL" id="GAA0149047.1"/>
    </source>
</evidence>
<evidence type="ECO:0000256" key="2">
    <source>
        <dbReference type="SAM" id="MobiDB-lite"/>
    </source>
</evidence>
<feature type="coiled-coil region" evidence="1">
    <location>
        <begin position="126"/>
        <end position="160"/>
    </location>
</feature>
<proteinExistence type="predicted"/>
<evidence type="ECO:0000256" key="1">
    <source>
        <dbReference type="SAM" id="Coils"/>
    </source>
</evidence>
<gene>
    <name evidence="3" type="ORF">LIER_08319</name>
</gene>
<dbReference type="EMBL" id="BAABME010001341">
    <property type="protein sequence ID" value="GAA0149047.1"/>
    <property type="molecule type" value="Genomic_DNA"/>
</dbReference>